<keyword evidence="5" id="KW-0732">Signal</keyword>
<dbReference type="Proteomes" id="UP000589520">
    <property type="component" value="Unassembled WGS sequence"/>
</dbReference>
<feature type="compositionally biased region" description="Low complexity" evidence="4">
    <location>
        <begin position="127"/>
        <end position="137"/>
    </location>
</feature>
<evidence type="ECO:0000256" key="5">
    <source>
        <dbReference type="SAM" id="SignalP"/>
    </source>
</evidence>
<protein>
    <submittedName>
        <fullName evidence="6">TolA-binding protein</fullName>
    </submittedName>
</protein>
<dbReference type="InterPro" id="IPR013105">
    <property type="entry name" value="TPR_2"/>
</dbReference>
<feature type="region of interest" description="Disordered" evidence="4">
    <location>
        <begin position="127"/>
        <end position="183"/>
    </location>
</feature>
<feature type="repeat" description="TPR" evidence="3">
    <location>
        <begin position="225"/>
        <end position="258"/>
    </location>
</feature>
<keyword evidence="7" id="KW-1185">Reference proteome</keyword>
<dbReference type="InterPro" id="IPR011990">
    <property type="entry name" value="TPR-like_helical_dom_sf"/>
</dbReference>
<name>A0A7Y9PJU8_9BACT</name>
<dbReference type="RefSeq" id="WP_246301925.1">
    <property type="nucleotide sequence ID" value="NZ_JACCCW010000002.1"/>
</dbReference>
<evidence type="ECO:0000256" key="1">
    <source>
        <dbReference type="ARBA" id="ARBA00022737"/>
    </source>
</evidence>
<evidence type="ECO:0000256" key="3">
    <source>
        <dbReference type="PROSITE-ProRule" id="PRU00339"/>
    </source>
</evidence>
<gene>
    <name evidence="6" type="ORF">HDF17_002708</name>
</gene>
<dbReference type="AlphaFoldDB" id="A0A7Y9PJU8"/>
<dbReference type="SMART" id="SM00028">
    <property type="entry name" value="TPR"/>
    <property type="match status" value="2"/>
</dbReference>
<evidence type="ECO:0000313" key="7">
    <source>
        <dbReference type="Proteomes" id="UP000589520"/>
    </source>
</evidence>
<dbReference type="Pfam" id="PF07719">
    <property type="entry name" value="TPR_2"/>
    <property type="match status" value="1"/>
</dbReference>
<dbReference type="PROSITE" id="PS50005">
    <property type="entry name" value="TPR"/>
    <property type="match status" value="1"/>
</dbReference>
<dbReference type="Pfam" id="PF13174">
    <property type="entry name" value="TPR_6"/>
    <property type="match status" value="1"/>
</dbReference>
<accession>A0A7Y9PJU8</accession>
<comment type="caution">
    <text evidence="6">The sequence shown here is derived from an EMBL/GenBank/DDBJ whole genome shotgun (WGS) entry which is preliminary data.</text>
</comment>
<feature type="signal peptide" evidence="5">
    <location>
        <begin position="1"/>
        <end position="26"/>
    </location>
</feature>
<evidence type="ECO:0000256" key="4">
    <source>
        <dbReference type="SAM" id="MobiDB-lite"/>
    </source>
</evidence>
<dbReference type="InterPro" id="IPR034706">
    <property type="entry name" value="CpoB"/>
</dbReference>
<sequence length="320" mass="34831">MTKQMKYIRLASTVFTIVLCAVPAFAANKDMIQLQTQVQQLQDSVARLQQSNDERMGVMKDLVQQNADQVNKMSATMEALSHSLQTQNEAQGTKLDQLSGQIQSLNDSLDEIKARLGKLEALTQGIQNQQQTITAPSTPAPDNTPPPSATQAPLPDTAPTDRKGKPSAGIPMSDATPSAPTGPAAAPVGDLYKSALGDYMAAKYSLAAGEFADVIRYYPDQALSGNSFYYLGEIDYRAGKFEDAIKDYDMVLQHFPDNNKIPASRLHKGQAYFALKQNDAGVRELRALIQRFPNAPEAMLARSKLSGMGITVTPRHTAER</sequence>
<keyword evidence="1" id="KW-0677">Repeat</keyword>
<dbReference type="GO" id="GO:0051301">
    <property type="term" value="P:cell division"/>
    <property type="evidence" value="ECO:0007669"/>
    <property type="project" value="InterPro"/>
</dbReference>
<dbReference type="SUPFAM" id="SSF48452">
    <property type="entry name" value="TPR-like"/>
    <property type="match status" value="1"/>
</dbReference>
<keyword evidence="2 3" id="KW-0802">TPR repeat</keyword>
<evidence type="ECO:0000256" key="2">
    <source>
        <dbReference type="ARBA" id="ARBA00022803"/>
    </source>
</evidence>
<dbReference type="EMBL" id="JACCCW010000002">
    <property type="protein sequence ID" value="NYF80388.1"/>
    <property type="molecule type" value="Genomic_DNA"/>
</dbReference>
<dbReference type="HAMAP" id="MF_02066">
    <property type="entry name" value="CpoB"/>
    <property type="match status" value="1"/>
</dbReference>
<proteinExistence type="inferred from homology"/>
<evidence type="ECO:0000313" key="6">
    <source>
        <dbReference type="EMBL" id="NYF80388.1"/>
    </source>
</evidence>
<feature type="compositionally biased region" description="Pro residues" evidence="4">
    <location>
        <begin position="138"/>
        <end position="148"/>
    </location>
</feature>
<feature type="compositionally biased region" description="Low complexity" evidence="4">
    <location>
        <begin position="173"/>
        <end position="183"/>
    </location>
</feature>
<dbReference type="Gene3D" id="1.25.40.10">
    <property type="entry name" value="Tetratricopeptide repeat domain"/>
    <property type="match status" value="1"/>
</dbReference>
<organism evidence="6 7">
    <name type="scientific">Granulicella arctica</name>
    <dbReference type="NCBI Taxonomy" id="940613"/>
    <lineage>
        <taxon>Bacteria</taxon>
        <taxon>Pseudomonadati</taxon>
        <taxon>Acidobacteriota</taxon>
        <taxon>Terriglobia</taxon>
        <taxon>Terriglobales</taxon>
        <taxon>Acidobacteriaceae</taxon>
        <taxon>Granulicella</taxon>
    </lineage>
</organism>
<reference evidence="6 7" key="1">
    <citation type="submission" date="2020-07" db="EMBL/GenBank/DDBJ databases">
        <title>Genomic Encyclopedia of Type Strains, Phase IV (KMG-V): Genome sequencing to study the core and pangenomes of soil and plant-associated prokaryotes.</title>
        <authorList>
            <person name="Whitman W."/>
        </authorList>
    </citation>
    <scope>NUCLEOTIDE SEQUENCE [LARGE SCALE GENOMIC DNA]</scope>
    <source>
        <strain evidence="6 7">X4EP2</strain>
    </source>
</reference>
<dbReference type="InterPro" id="IPR019734">
    <property type="entry name" value="TPR_rpt"/>
</dbReference>
<feature type="chain" id="PRO_5031399562" evidence="5">
    <location>
        <begin position="27"/>
        <end position="320"/>
    </location>
</feature>